<gene>
    <name evidence="2" type="ORF">HELGO_WM1739</name>
</gene>
<organism evidence="2">
    <name type="scientific">uncultured Sulfurovum sp</name>
    <dbReference type="NCBI Taxonomy" id="269237"/>
    <lineage>
        <taxon>Bacteria</taxon>
        <taxon>Pseudomonadati</taxon>
        <taxon>Campylobacterota</taxon>
        <taxon>Epsilonproteobacteria</taxon>
        <taxon>Campylobacterales</taxon>
        <taxon>Sulfurovaceae</taxon>
        <taxon>Sulfurovum</taxon>
        <taxon>environmental samples</taxon>
    </lineage>
</organism>
<dbReference type="EMBL" id="CACVAX010000059">
    <property type="protein sequence ID" value="CAA6821287.1"/>
    <property type="molecule type" value="Genomic_DNA"/>
</dbReference>
<accession>A0A6S6TT07</accession>
<reference evidence="2" key="1">
    <citation type="submission" date="2020-01" db="EMBL/GenBank/DDBJ databases">
        <authorList>
            <person name="Meier V. D."/>
            <person name="Meier V D."/>
        </authorList>
    </citation>
    <scope>NUCLEOTIDE SEQUENCE</scope>
    <source>
        <strain evidence="2">HLG_WM_MAG_04</strain>
    </source>
</reference>
<feature type="chain" id="PRO_5027545921" description="Outer membrane protein beta-barrel domain-containing protein" evidence="1">
    <location>
        <begin position="19"/>
        <end position="190"/>
    </location>
</feature>
<feature type="signal peptide" evidence="1">
    <location>
        <begin position="1"/>
        <end position="18"/>
    </location>
</feature>
<proteinExistence type="predicted"/>
<dbReference type="AlphaFoldDB" id="A0A6S6TT07"/>
<sequence length="190" mass="21722">MKKYFTLLFLVLTNFSYATGGYDNGSAVGEGKLQLDFTWNPFDVVDYGQSYITWNYGFTDTLAFHGYASHEAAGTDQIYYGLKYTFLQNDNWDLSTALGFRNREGETHIYAPQLLYTYKLPNDYDIGGSILDVYDITDSQNLGITFDIALRIPFKLPFLHNYVESTKLAIGAFRNVGRKTYPTYSIDVKF</sequence>
<evidence type="ECO:0000313" key="2">
    <source>
        <dbReference type="EMBL" id="CAA6821287.1"/>
    </source>
</evidence>
<evidence type="ECO:0008006" key="3">
    <source>
        <dbReference type="Google" id="ProtNLM"/>
    </source>
</evidence>
<name>A0A6S6TT07_9BACT</name>
<protein>
    <recommendedName>
        <fullName evidence="3">Outer membrane protein beta-barrel domain-containing protein</fullName>
    </recommendedName>
</protein>
<evidence type="ECO:0000256" key="1">
    <source>
        <dbReference type="SAM" id="SignalP"/>
    </source>
</evidence>
<keyword evidence="1" id="KW-0732">Signal</keyword>